<keyword evidence="4" id="KW-0812">Transmembrane</keyword>
<keyword evidence="2" id="KW-0238">DNA-binding</keyword>
<dbReference type="InterPro" id="IPR018062">
    <property type="entry name" value="HTH_AraC-typ_CS"/>
</dbReference>
<keyword evidence="3" id="KW-0804">Transcription</keyword>
<accession>A0ABW6CN69</accession>
<dbReference type="Proteomes" id="UP001598130">
    <property type="component" value="Unassembled WGS sequence"/>
</dbReference>
<feature type="transmembrane region" description="Helical" evidence="4">
    <location>
        <begin position="194"/>
        <end position="212"/>
    </location>
</feature>
<feature type="transmembrane region" description="Helical" evidence="4">
    <location>
        <begin position="164"/>
        <end position="182"/>
    </location>
</feature>
<sequence>MPDLLTSVDLMLRGGACLLLVLVAVLLLRDHGRAQAARLGALFALSAAAFAVSSASALEGRLGIVAFPIEALTAGGNLAFWLFARALFDDGFRLRPWHGAAWVLIVAVGLFEALALGPEMTPVAWAVRGFLVLESLGLGLLAAGQTLASWPADLVEPRRRVRPFVIGAAAGFIALNALSDVLGPRPASPDVGSLIQALALALIALAVAAALLQVAASGWLTPAASPTTGLAHSVEPADQSLAAALDHAMSFDRAYRREGLTIGRLAEMLGVQEYRLRRLINQGLGHRNFNSYLNGYRIAEAKAALADRAQDATPILTIALDTGFNSLGPFNRAFRADTGVTPSDFRRATADFGIGQPDFKTGANVTS</sequence>
<evidence type="ECO:0000256" key="2">
    <source>
        <dbReference type="ARBA" id="ARBA00023125"/>
    </source>
</evidence>
<feature type="transmembrane region" description="Helical" evidence="4">
    <location>
        <begin position="123"/>
        <end position="143"/>
    </location>
</feature>
<dbReference type="Gene3D" id="1.10.10.60">
    <property type="entry name" value="Homeodomain-like"/>
    <property type="match status" value="1"/>
</dbReference>
<keyword evidence="1" id="KW-0805">Transcription regulation</keyword>
<feature type="transmembrane region" description="Helical" evidence="4">
    <location>
        <begin position="64"/>
        <end position="88"/>
    </location>
</feature>
<comment type="caution">
    <text evidence="6">The sequence shown here is derived from an EMBL/GenBank/DDBJ whole genome shotgun (WGS) entry which is preliminary data.</text>
</comment>
<dbReference type="Pfam" id="PF12833">
    <property type="entry name" value="HTH_18"/>
    <property type="match status" value="1"/>
</dbReference>
<evidence type="ECO:0000256" key="3">
    <source>
        <dbReference type="ARBA" id="ARBA00023163"/>
    </source>
</evidence>
<evidence type="ECO:0000256" key="4">
    <source>
        <dbReference type="SAM" id="Phobius"/>
    </source>
</evidence>
<dbReference type="SUPFAM" id="SSF46689">
    <property type="entry name" value="Homeodomain-like"/>
    <property type="match status" value="1"/>
</dbReference>
<evidence type="ECO:0000313" key="7">
    <source>
        <dbReference type="Proteomes" id="UP001598130"/>
    </source>
</evidence>
<dbReference type="EMBL" id="JAOTJD010000019">
    <property type="protein sequence ID" value="MFD3264540.1"/>
    <property type="molecule type" value="Genomic_DNA"/>
</dbReference>
<dbReference type="PANTHER" id="PTHR43280:SF29">
    <property type="entry name" value="ARAC-FAMILY TRANSCRIPTIONAL REGULATOR"/>
    <property type="match status" value="1"/>
</dbReference>
<dbReference type="RefSeq" id="WP_377370152.1">
    <property type="nucleotide sequence ID" value="NZ_JAOTJD010000019.1"/>
</dbReference>
<protein>
    <submittedName>
        <fullName evidence="6">AraC family transcriptional regulator</fullName>
    </submittedName>
</protein>
<feature type="transmembrane region" description="Helical" evidence="4">
    <location>
        <begin position="100"/>
        <end position="117"/>
    </location>
</feature>
<keyword evidence="4" id="KW-0472">Membrane</keyword>
<name>A0ABW6CN69_9CAUL</name>
<evidence type="ECO:0000259" key="5">
    <source>
        <dbReference type="PROSITE" id="PS01124"/>
    </source>
</evidence>
<feature type="domain" description="HTH araC/xylS-type" evidence="5">
    <location>
        <begin position="246"/>
        <end position="348"/>
    </location>
</feature>
<dbReference type="PROSITE" id="PS00041">
    <property type="entry name" value="HTH_ARAC_FAMILY_1"/>
    <property type="match status" value="1"/>
</dbReference>
<dbReference type="PROSITE" id="PS01124">
    <property type="entry name" value="HTH_ARAC_FAMILY_2"/>
    <property type="match status" value="1"/>
</dbReference>
<dbReference type="InterPro" id="IPR009057">
    <property type="entry name" value="Homeodomain-like_sf"/>
</dbReference>
<keyword evidence="7" id="KW-1185">Reference proteome</keyword>
<dbReference type="InterPro" id="IPR018060">
    <property type="entry name" value="HTH_AraC"/>
</dbReference>
<organism evidence="6 7">
    <name type="scientific">Phenylobacterium ferrooxidans</name>
    <dbReference type="NCBI Taxonomy" id="2982689"/>
    <lineage>
        <taxon>Bacteria</taxon>
        <taxon>Pseudomonadati</taxon>
        <taxon>Pseudomonadota</taxon>
        <taxon>Alphaproteobacteria</taxon>
        <taxon>Caulobacterales</taxon>
        <taxon>Caulobacteraceae</taxon>
        <taxon>Phenylobacterium</taxon>
    </lineage>
</organism>
<reference evidence="6 7" key="1">
    <citation type="submission" date="2022-09" db="EMBL/GenBank/DDBJ databases">
        <title>New species of Phenylobacterium.</title>
        <authorList>
            <person name="Mieszkin S."/>
        </authorList>
    </citation>
    <scope>NUCLEOTIDE SEQUENCE [LARGE SCALE GENOMIC DNA]</scope>
    <source>
        <strain evidence="6 7">HK31-G</strain>
    </source>
</reference>
<feature type="transmembrane region" description="Helical" evidence="4">
    <location>
        <begin position="40"/>
        <end position="58"/>
    </location>
</feature>
<feature type="transmembrane region" description="Helical" evidence="4">
    <location>
        <begin position="12"/>
        <end position="28"/>
    </location>
</feature>
<gene>
    <name evidence="6" type="ORF">OCL97_11290</name>
</gene>
<evidence type="ECO:0000313" key="6">
    <source>
        <dbReference type="EMBL" id="MFD3264540.1"/>
    </source>
</evidence>
<keyword evidence="4" id="KW-1133">Transmembrane helix</keyword>
<dbReference type="PANTHER" id="PTHR43280">
    <property type="entry name" value="ARAC-FAMILY TRANSCRIPTIONAL REGULATOR"/>
    <property type="match status" value="1"/>
</dbReference>
<evidence type="ECO:0000256" key="1">
    <source>
        <dbReference type="ARBA" id="ARBA00023015"/>
    </source>
</evidence>
<proteinExistence type="predicted"/>
<dbReference type="SMART" id="SM00342">
    <property type="entry name" value="HTH_ARAC"/>
    <property type="match status" value="1"/>
</dbReference>